<reference evidence="2" key="1">
    <citation type="journal article" date="2021" name="PeerJ">
        <title>Extensive microbial diversity within the chicken gut microbiome revealed by metagenomics and culture.</title>
        <authorList>
            <person name="Gilroy R."/>
            <person name="Ravi A."/>
            <person name="Getino M."/>
            <person name="Pursley I."/>
            <person name="Horton D.L."/>
            <person name="Alikhan N.F."/>
            <person name="Baker D."/>
            <person name="Gharbi K."/>
            <person name="Hall N."/>
            <person name="Watson M."/>
            <person name="Adriaenssens E.M."/>
            <person name="Foster-Nyarko E."/>
            <person name="Jarju S."/>
            <person name="Secka A."/>
            <person name="Antonio M."/>
            <person name="Oren A."/>
            <person name="Chaudhuri R.R."/>
            <person name="La Ragione R."/>
            <person name="Hildebrand F."/>
            <person name="Pallen M.J."/>
        </authorList>
    </citation>
    <scope>NUCLEOTIDE SEQUENCE</scope>
    <source>
        <strain evidence="2">MalCec1-1739</strain>
    </source>
</reference>
<evidence type="ECO:0000256" key="1">
    <source>
        <dbReference type="SAM" id="Phobius"/>
    </source>
</evidence>
<keyword evidence="1" id="KW-1133">Transmembrane helix</keyword>
<name>A0A9D2UJ90_9BACT</name>
<organism evidence="2 3">
    <name type="scientific">Candidatus Avibacteroides avistercoris</name>
    <dbReference type="NCBI Taxonomy" id="2840690"/>
    <lineage>
        <taxon>Bacteria</taxon>
        <taxon>Pseudomonadati</taxon>
        <taxon>Bacteroidota</taxon>
        <taxon>Bacteroidia</taxon>
        <taxon>Bacteroidales</taxon>
        <taxon>Bacteroidaceae</taxon>
        <taxon>Bacteroidaceae incertae sedis</taxon>
        <taxon>Candidatus Avibacteroides</taxon>
    </lineage>
</organism>
<reference evidence="2" key="2">
    <citation type="submission" date="2021-04" db="EMBL/GenBank/DDBJ databases">
        <authorList>
            <person name="Gilroy R."/>
        </authorList>
    </citation>
    <scope>NUCLEOTIDE SEQUENCE</scope>
    <source>
        <strain evidence="2">MalCec1-1739</strain>
    </source>
</reference>
<keyword evidence="1" id="KW-0472">Membrane</keyword>
<feature type="transmembrane region" description="Helical" evidence="1">
    <location>
        <begin position="330"/>
        <end position="351"/>
    </location>
</feature>
<proteinExistence type="predicted"/>
<evidence type="ECO:0000313" key="2">
    <source>
        <dbReference type="EMBL" id="HJD53445.1"/>
    </source>
</evidence>
<gene>
    <name evidence="2" type="ORF">IAA93_06965</name>
</gene>
<keyword evidence="1" id="KW-0812">Transmembrane</keyword>
<dbReference type="Proteomes" id="UP000787625">
    <property type="component" value="Unassembled WGS sequence"/>
</dbReference>
<sequence length="358" mass="40516">MILRRVMIAALMIVAVIPLCSQNVVVESRLDSVEMYVGSQAMLTVETTVDSGAELVFPEYRDTVVAGLEVIDRLKPDTVTLNEGKRMTVRHSYMVAAFDSAFFHIPGLKVMVDGREYESNDLVLRVYHFPIDNADPDMLRGIKDIADVPFVVTDWLPMAAYLLLLVLFAVAALFLFMRYRDNKPIIRIVHVEPQPLPHERAGHIIDNIRARDLQHSSDAKQYYTALTEALRVYIAGRFGFNAMEMTSSEIVDKLMETNDRESLKHLQSLFTVADLVKFAKYVPMLDENDANLLSAVAFINKTKQEVPDAEREKPHDVVIEEPRSKRQKRILLAVIILAAAACIAFVMLSAMEIKEMLF</sequence>
<evidence type="ECO:0000313" key="3">
    <source>
        <dbReference type="Proteomes" id="UP000787625"/>
    </source>
</evidence>
<comment type="caution">
    <text evidence="2">The sequence shown here is derived from an EMBL/GenBank/DDBJ whole genome shotgun (WGS) entry which is preliminary data.</text>
</comment>
<protein>
    <submittedName>
        <fullName evidence="2">BatD family protein</fullName>
    </submittedName>
</protein>
<accession>A0A9D2UJ90</accession>
<dbReference type="EMBL" id="DWUP01000163">
    <property type="protein sequence ID" value="HJD53445.1"/>
    <property type="molecule type" value="Genomic_DNA"/>
</dbReference>
<dbReference type="AlphaFoldDB" id="A0A9D2UJ90"/>
<feature type="transmembrane region" description="Helical" evidence="1">
    <location>
        <begin position="158"/>
        <end position="177"/>
    </location>
</feature>